<dbReference type="PROSITE" id="PS51192">
    <property type="entry name" value="HELICASE_ATP_BIND_1"/>
    <property type="match status" value="1"/>
</dbReference>
<dbReference type="Gene3D" id="3.30.160.380">
    <property type="entry name" value="Dicer dimerisation domain"/>
    <property type="match status" value="1"/>
</dbReference>
<keyword evidence="6" id="KW-0677">Repeat</keyword>
<evidence type="ECO:0000256" key="11">
    <source>
        <dbReference type="ARBA" id="ARBA00022840"/>
    </source>
</evidence>
<dbReference type="PROSITE" id="PS51194">
    <property type="entry name" value="HELICASE_CTER"/>
    <property type="match status" value="1"/>
</dbReference>
<evidence type="ECO:0000256" key="7">
    <source>
        <dbReference type="ARBA" id="ARBA00022741"/>
    </source>
</evidence>
<evidence type="ECO:0000259" key="23">
    <source>
        <dbReference type="PROSITE" id="PS51327"/>
    </source>
</evidence>
<dbReference type="InterPro" id="IPR036085">
    <property type="entry name" value="PAZ_dom_sf"/>
</dbReference>
<feature type="domain" description="Helicase ATP-binding" evidence="21">
    <location>
        <begin position="27"/>
        <end position="207"/>
    </location>
</feature>
<keyword evidence="14" id="KW-0464">Manganese</keyword>
<evidence type="ECO:0000256" key="2">
    <source>
        <dbReference type="ARBA" id="ARBA00001946"/>
    </source>
</evidence>
<comment type="caution">
    <text evidence="24">The sequence shown here is derived from an EMBL/GenBank/DDBJ whole genome shotgun (WGS) entry which is preliminary data.</text>
</comment>
<dbReference type="Pfam" id="PF00636">
    <property type="entry name" value="Ribonuclease_3"/>
    <property type="match status" value="2"/>
</dbReference>
<dbReference type="SMART" id="SM00358">
    <property type="entry name" value="DSRM"/>
    <property type="match status" value="1"/>
</dbReference>
<evidence type="ECO:0000256" key="3">
    <source>
        <dbReference type="ARBA" id="ARBA00011499"/>
    </source>
</evidence>
<dbReference type="SMART" id="SM00487">
    <property type="entry name" value="DEXDc"/>
    <property type="match status" value="1"/>
</dbReference>
<evidence type="ECO:0000313" key="24">
    <source>
        <dbReference type="EMBL" id="KAF3334404.1"/>
    </source>
</evidence>
<evidence type="ECO:0000256" key="15">
    <source>
        <dbReference type="ARBA" id="ARBA00035116"/>
    </source>
</evidence>
<dbReference type="SUPFAM" id="SSF52540">
    <property type="entry name" value="P-loop containing nucleoside triphosphate hydrolases"/>
    <property type="match status" value="1"/>
</dbReference>
<dbReference type="Proteomes" id="UP000623129">
    <property type="component" value="Unassembled WGS sequence"/>
</dbReference>
<dbReference type="GO" id="GO:0005524">
    <property type="term" value="F:ATP binding"/>
    <property type="evidence" value="ECO:0007669"/>
    <property type="project" value="UniProtKB-KW"/>
</dbReference>
<keyword evidence="12" id="KW-0460">Magnesium</keyword>
<feature type="domain" description="Helicase C-terminal" evidence="22">
    <location>
        <begin position="372"/>
        <end position="525"/>
    </location>
</feature>
<evidence type="ECO:0000256" key="1">
    <source>
        <dbReference type="ARBA" id="ARBA00001936"/>
    </source>
</evidence>
<feature type="domain" description="PAZ" evidence="20">
    <location>
        <begin position="841"/>
        <end position="951"/>
    </location>
</feature>
<dbReference type="GO" id="GO:0046872">
    <property type="term" value="F:metal ion binding"/>
    <property type="evidence" value="ECO:0007669"/>
    <property type="project" value="UniProtKB-KW"/>
</dbReference>
<reference evidence="24" key="1">
    <citation type="submission" date="2020-01" db="EMBL/GenBank/DDBJ databases">
        <title>Genome sequence of Kobresia littledalei, the first chromosome-level genome in the family Cyperaceae.</title>
        <authorList>
            <person name="Qu G."/>
        </authorList>
    </citation>
    <scope>NUCLEOTIDE SEQUENCE</scope>
    <source>
        <strain evidence="24">C.B.Clarke</strain>
        <tissue evidence="24">Leaf</tissue>
    </source>
</reference>
<dbReference type="InterPro" id="IPR003100">
    <property type="entry name" value="PAZ_dom"/>
</dbReference>
<dbReference type="CDD" id="cd00593">
    <property type="entry name" value="RIBOc"/>
    <property type="match status" value="2"/>
</dbReference>
<keyword evidence="13 17" id="KW-0694">RNA-binding</keyword>
<evidence type="ECO:0000259" key="19">
    <source>
        <dbReference type="PROSITE" id="PS50142"/>
    </source>
</evidence>
<sequence length="1408" mass="158336">MVEVRDAKGKEMSSDFETYARSYQLEALEKAKRENTIVYLETGSGKTLIAVMLLKSYAHLLRKPSPFIGVFLVPTVVLVSQQAEVVQMHSDLKVTKLWGEMGVDDWDAATWDSYVDQFEVFVMTPQILYDCLRKTFLQMDCIKLLIFDECHNAKGRSPYACIMTEFYHRKVQSNRSTSLPRIFGMTASPINSSGSDYNKEIMRLESLMNSKVYTVDSESVLSQYIPFAKTRIVLYKNSVIPSHVYIRLDEKLRRLKLEYISKLEKEMTDSPSLDSVKRKISRLHDTFVYCLTDLGAWLAAKAAELLSISSIETCSSFWGEVKEFSENSVRKFSQLVYEAFSQYLTKDVSIGADLRTDVQSGLLAAKLQCLVQCLAEYREVKDLRCIVFVERIITAIVLKSFLSSLHQMSGWGIEFLVGRNFNFLGSRSINEKNKIVDAFRGGEVNIIVATQILEEGLDVPSCNLVVRFDPAGNACSFIQSRGRARCPGSDFLVLVREGDILMQNKVQEFLNSGEKMRKESLKLASEPCEPLGSELLEECFYLVEKTGAIVTSSSCVSLIYKYCSKLPSDRYFKSSPRFVIDKAANFATLHLPKNSAVQMVCARGKDNLSLKQNVCLEACKKLHEVGALNDYLLPHSDFSIDDDDDIGLKNATELCTEEHPDYFPAVLLDSWRTFTFRGIYCCYMISFDQHSFGRYGPVGNVLLALGSDLGSDLSPYSFNLEVGWGSLRVTLQRIYNITLSAYQVMMARRFQTSVLSLLIDQDFAKLEEVTGQLLSFEKKLSSFSSSSSSCPTKEVCYLLLPCKEGRIDWAAISSPTVFFNKMSNKTVEVHHLSSCKVECGLVLTKTAPLFTCMLKNSVVYTAHSGHFYFVDGVLESVHANSSFELRTGESVTYKSYYKSKYGITLTCESTPFLAGRHIARPHNYLLQHTRKEKGESNGSVELPPELCSVILCPLSVNMLDSFKLMPTIMHRVQCMALASALKEQVHCMQNVNIPSTKILEAITAKKCHEKFSYESLETLGDSFLKYAASQHLFAKYEHHHEGILSNKKDMSVSNTRLCYIGCLHNLGGYVRTEEFNPKLRACPGLNPHMYAPTSINEVYSRGTRPIKSKVMADLMEALIGASLSTAGEAATFLFLERLGTGIRFHKRMAAERPILYRPEMFVNINRLEKLLDYKFNDASLLVEALTHGSYQMSDVPRSYQRLEFLGDAVLDHCVTMHLYNKYYPAMTPGLLTDLRSASTNNDCYAHAAVKAGLNRDILHASSELHRQITTYLQKFGNLFSGSSYGWDAGIALPKVLGDVIESLAGAIYLDSGCDKDTVWRCIRPLLEPIVSPETLEYNPIRELGELCDRKSYTRNYKTTVENGMSYVVAEVQAGGVTYSEKETGPNKKTAKKLVARAVLKHLKEIKAD</sequence>
<dbReference type="PROSITE" id="PS50142">
    <property type="entry name" value="RNASE_3_2"/>
    <property type="match status" value="2"/>
</dbReference>
<dbReference type="InterPro" id="IPR000999">
    <property type="entry name" value="RNase_III_dom"/>
</dbReference>
<dbReference type="FunFam" id="3.40.50.300:FF:000705">
    <property type="entry name" value="Endoribonuclease dicer-like protein"/>
    <property type="match status" value="1"/>
</dbReference>
<dbReference type="EMBL" id="SWLB01000009">
    <property type="protein sequence ID" value="KAF3334404.1"/>
    <property type="molecule type" value="Genomic_DNA"/>
</dbReference>
<dbReference type="GO" id="GO:0004525">
    <property type="term" value="F:ribonuclease III activity"/>
    <property type="evidence" value="ECO:0007669"/>
    <property type="project" value="InterPro"/>
</dbReference>
<dbReference type="Pfam" id="PF00035">
    <property type="entry name" value="dsrm"/>
    <property type="match status" value="1"/>
</dbReference>
<comment type="cofactor">
    <cofactor evidence="2">
        <name>Mg(2+)</name>
        <dbReference type="ChEBI" id="CHEBI:18420"/>
    </cofactor>
</comment>
<dbReference type="Gene3D" id="2.170.260.10">
    <property type="entry name" value="paz domain"/>
    <property type="match status" value="1"/>
</dbReference>
<dbReference type="CDD" id="cd18034">
    <property type="entry name" value="DEXHc_dicer"/>
    <property type="match status" value="1"/>
</dbReference>
<evidence type="ECO:0000256" key="8">
    <source>
        <dbReference type="ARBA" id="ARBA00022759"/>
    </source>
</evidence>
<comment type="cofactor">
    <cofactor evidence="1">
        <name>Mn(2+)</name>
        <dbReference type="ChEBI" id="CHEBI:29035"/>
    </cofactor>
</comment>
<dbReference type="InterPro" id="IPR005034">
    <property type="entry name" value="Dicer_dimerisation"/>
</dbReference>
<dbReference type="Pfam" id="PF02170">
    <property type="entry name" value="PAZ"/>
    <property type="match status" value="1"/>
</dbReference>
<dbReference type="SUPFAM" id="SSF101690">
    <property type="entry name" value="PAZ domain"/>
    <property type="match status" value="1"/>
</dbReference>
<evidence type="ECO:0000256" key="6">
    <source>
        <dbReference type="ARBA" id="ARBA00022737"/>
    </source>
</evidence>
<evidence type="ECO:0000256" key="12">
    <source>
        <dbReference type="ARBA" id="ARBA00022842"/>
    </source>
</evidence>
<evidence type="ECO:0000259" key="22">
    <source>
        <dbReference type="PROSITE" id="PS51194"/>
    </source>
</evidence>
<dbReference type="SMART" id="SM00949">
    <property type="entry name" value="PAZ"/>
    <property type="match status" value="1"/>
</dbReference>
<dbReference type="GO" id="GO:0010267">
    <property type="term" value="P:ta-siRNA processing"/>
    <property type="evidence" value="ECO:0007669"/>
    <property type="project" value="UniProtKB-ARBA"/>
</dbReference>
<evidence type="ECO:0000259" key="20">
    <source>
        <dbReference type="PROSITE" id="PS50821"/>
    </source>
</evidence>
<accession>A0A833R302</accession>
<dbReference type="FunFam" id="3.30.160.380:FF:000001">
    <property type="entry name" value="Endoribonuclease dicer-like 1"/>
    <property type="match status" value="1"/>
</dbReference>
<dbReference type="InterPro" id="IPR036389">
    <property type="entry name" value="RNase_III_sf"/>
</dbReference>
<feature type="domain" description="RNase III" evidence="19">
    <location>
        <begin position="978"/>
        <end position="1127"/>
    </location>
</feature>
<evidence type="ECO:0000259" key="18">
    <source>
        <dbReference type="PROSITE" id="PS50137"/>
    </source>
</evidence>
<keyword evidence="10" id="KW-0347">Helicase</keyword>
<comment type="similarity">
    <text evidence="15 17">Belongs to the helicase family. Dicer subfamily.</text>
</comment>
<dbReference type="PROSITE" id="PS51327">
    <property type="entry name" value="DICER_DSRBF"/>
    <property type="match status" value="1"/>
</dbReference>
<keyword evidence="4" id="KW-0540">Nuclease</keyword>
<comment type="subunit">
    <text evidence="3">May interact with ARGONAUTE1 or PINHEAD through their common PAZ domains.</text>
</comment>
<feature type="domain" description="DRBM" evidence="18">
    <location>
        <begin position="1338"/>
        <end position="1404"/>
    </location>
</feature>
<dbReference type="SUPFAM" id="SSF69065">
    <property type="entry name" value="RNase III domain-like"/>
    <property type="match status" value="2"/>
</dbReference>
<dbReference type="GO" id="GO:0005737">
    <property type="term" value="C:cytoplasm"/>
    <property type="evidence" value="ECO:0007669"/>
    <property type="project" value="TreeGrafter"/>
</dbReference>
<dbReference type="SMART" id="SM00535">
    <property type="entry name" value="RIBOc"/>
    <property type="match status" value="2"/>
</dbReference>
<keyword evidence="5" id="KW-0479">Metal-binding</keyword>
<keyword evidence="9" id="KW-0378">Hydrolase</keyword>
<dbReference type="SMART" id="SM00490">
    <property type="entry name" value="HELICc"/>
    <property type="match status" value="1"/>
</dbReference>
<dbReference type="InterPro" id="IPR014720">
    <property type="entry name" value="dsRBD_dom"/>
</dbReference>
<keyword evidence="8" id="KW-0255">Endonuclease</keyword>
<dbReference type="Gene3D" id="1.10.1520.10">
    <property type="entry name" value="Ribonuclease III domain"/>
    <property type="match status" value="2"/>
</dbReference>
<dbReference type="Pfam" id="PF00270">
    <property type="entry name" value="DEAD"/>
    <property type="match status" value="1"/>
</dbReference>
<evidence type="ECO:0000256" key="17">
    <source>
        <dbReference type="PROSITE-ProRule" id="PRU00657"/>
    </source>
</evidence>
<evidence type="ECO:0000256" key="9">
    <source>
        <dbReference type="ARBA" id="ARBA00022801"/>
    </source>
</evidence>
<dbReference type="FunFam" id="1.10.1520.10:FF:000004">
    <property type="entry name" value="Endoribonuclease dicer-like 1"/>
    <property type="match status" value="1"/>
</dbReference>
<evidence type="ECO:0000256" key="5">
    <source>
        <dbReference type="ARBA" id="ARBA00022723"/>
    </source>
</evidence>
<proteinExistence type="inferred from homology"/>
<dbReference type="Gene3D" id="3.30.160.20">
    <property type="match status" value="1"/>
</dbReference>
<name>A0A833R302_9POAL</name>
<gene>
    <name evidence="24" type="ORF">FCM35_KLT21008</name>
</gene>
<evidence type="ECO:0000256" key="13">
    <source>
        <dbReference type="ARBA" id="ARBA00022884"/>
    </source>
</evidence>
<dbReference type="InterPro" id="IPR014001">
    <property type="entry name" value="Helicase_ATP-bd"/>
</dbReference>
<dbReference type="InterPro" id="IPR027417">
    <property type="entry name" value="P-loop_NTPase"/>
</dbReference>
<feature type="domain" description="RNase III" evidence="19">
    <location>
        <begin position="1164"/>
        <end position="1312"/>
    </location>
</feature>
<organism evidence="24 25">
    <name type="scientific">Carex littledalei</name>
    <dbReference type="NCBI Taxonomy" id="544730"/>
    <lineage>
        <taxon>Eukaryota</taxon>
        <taxon>Viridiplantae</taxon>
        <taxon>Streptophyta</taxon>
        <taxon>Embryophyta</taxon>
        <taxon>Tracheophyta</taxon>
        <taxon>Spermatophyta</taxon>
        <taxon>Magnoliopsida</taxon>
        <taxon>Liliopsida</taxon>
        <taxon>Poales</taxon>
        <taxon>Cyperaceae</taxon>
        <taxon>Cyperoideae</taxon>
        <taxon>Cariceae</taxon>
        <taxon>Carex</taxon>
        <taxon>Carex subgen. Euthyceras</taxon>
    </lineage>
</organism>
<evidence type="ECO:0000256" key="10">
    <source>
        <dbReference type="ARBA" id="ARBA00022806"/>
    </source>
</evidence>
<dbReference type="GO" id="GO:0003723">
    <property type="term" value="F:RNA binding"/>
    <property type="evidence" value="ECO:0007669"/>
    <property type="project" value="UniProtKB-UniRule"/>
</dbReference>
<comment type="function">
    <text evidence="16">Probably involved in the RNA silencing pathway. May cleave double-stranded RNA to produce short 21-24 nucleotides (nt) RNAs which target the selective destruction of complementary RNAs.</text>
</comment>
<dbReference type="GO" id="GO:0004386">
    <property type="term" value="F:helicase activity"/>
    <property type="evidence" value="ECO:0007669"/>
    <property type="project" value="UniProtKB-KW"/>
</dbReference>
<keyword evidence="11" id="KW-0067">ATP-binding</keyword>
<dbReference type="PROSITE" id="PS00517">
    <property type="entry name" value="RNASE_3_1"/>
    <property type="match status" value="1"/>
</dbReference>
<dbReference type="PANTHER" id="PTHR14950:SF70">
    <property type="entry name" value="ENDORIBONUCLEASE DICER HOMOLOG 2"/>
    <property type="match status" value="1"/>
</dbReference>
<dbReference type="InterPro" id="IPR001650">
    <property type="entry name" value="Helicase_C-like"/>
</dbReference>
<dbReference type="PROSITE" id="PS50137">
    <property type="entry name" value="DS_RBD"/>
    <property type="match status" value="1"/>
</dbReference>
<evidence type="ECO:0000256" key="4">
    <source>
        <dbReference type="ARBA" id="ARBA00022722"/>
    </source>
</evidence>
<evidence type="ECO:0000259" key="21">
    <source>
        <dbReference type="PROSITE" id="PS51192"/>
    </source>
</evidence>
<evidence type="ECO:0000256" key="16">
    <source>
        <dbReference type="ARBA" id="ARBA00056187"/>
    </source>
</evidence>
<evidence type="ECO:0000256" key="14">
    <source>
        <dbReference type="ARBA" id="ARBA00023211"/>
    </source>
</evidence>
<dbReference type="SUPFAM" id="SSF54768">
    <property type="entry name" value="dsRNA-binding domain-like"/>
    <property type="match status" value="1"/>
</dbReference>
<keyword evidence="7" id="KW-0547">Nucleotide-binding</keyword>
<dbReference type="PROSITE" id="PS50821">
    <property type="entry name" value="PAZ"/>
    <property type="match status" value="1"/>
</dbReference>
<feature type="domain" description="Dicer dsRNA-binding fold" evidence="23">
    <location>
        <begin position="555"/>
        <end position="642"/>
    </location>
</feature>
<dbReference type="GO" id="GO:0005634">
    <property type="term" value="C:nucleus"/>
    <property type="evidence" value="ECO:0007669"/>
    <property type="project" value="TreeGrafter"/>
</dbReference>
<protein>
    <submittedName>
        <fullName evidence="24">Endoribonuclease Dicer</fullName>
    </submittedName>
</protein>
<dbReference type="InterPro" id="IPR011545">
    <property type="entry name" value="DEAD/DEAH_box_helicase_dom"/>
</dbReference>
<dbReference type="InterPro" id="IPR038248">
    <property type="entry name" value="Dicer_dimer_sf"/>
</dbReference>
<dbReference type="OrthoDB" id="6513042at2759"/>
<dbReference type="PANTHER" id="PTHR14950">
    <property type="entry name" value="DICER-RELATED"/>
    <property type="match status" value="1"/>
</dbReference>
<keyword evidence="25" id="KW-1185">Reference proteome</keyword>
<dbReference type="Gene3D" id="3.40.50.300">
    <property type="entry name" value="P-loop containing nucleotide triphosphate hydrolases"/>
    <property type="match status" value="2"/>
</dbReference>
<evidence type="ECO:0000313" key="25">
    <source>
        <dbReference type="Proteomes" id="UP000623129"/>
    </source>
</evidence>
<dbReference type="Pfam" id="PF00271">
    <property type="entry name" value="Helicase_C"/>
    <property type="match status" value="1"/>
</dbReference>
<dbReference type="Pfam" id="PF03368">
    <property type="entry name" value="Dicer_dimer"/>
    <property type="match status" value="1"/>
</dbReference>